<proteinExistence type="predicted"/>
<protein>
    <submittedName>
        <fullName evidence="1">Uncharacterized protein</fullName>
    </submittedName>
</protein>
<reference evidence="1" key="1">
    <citation type="submission" date="2014-11" db="EMBL/GenBank/DDBJ databases">
        <authorList>
            <person name="Amaro Gonzalez C."/>
        </authorList>
    </citation>
    <scope>NUCLEOTIDE SEQUENCE</scope>
</reference>
<dbReference type="EMBL" id="GBXM01106405">
    <property type="protein sequence ID" value="JAH02172.1"/>
    <property type="molecule type" value="Transcribed_RNA"/>
</dbReference>
<dbReference type="AlphaFoldDB" id="A0A0E9PD05"/>
<accession>A0A0E9PD05</accession>
<sequence>MFNFIDWLTLCTVTKTDKIVS</sequence>
<name>A0A0E9PD05_ANGAN</name>
<evidence type="ECO:0000313" key="1">
    <source>
        <dbReference type="EMBL" id="JAH02172.1"/>
    </source>
</evidence>
<organism evidence="1">
    <name type="scientific">Anguilla anguilla</name>
    <name type="common">European freshwater eel</name>
    <name type="synonym">Muraena anguilla</name>
    <dbReference type="NCBI Taxonomy" id="7936"/>
    <lineage>
        <taxon>Eukaryota</taxon>
        <taxon>Metazoa</taxon>
        <taxon>Chordata</taxon>
        <taxon>Craniata</taxon>
        <taxon>Vertebrata</taxon>
        <taxon>Euteleostomi</taxon>
        <taxon>Actinopterygii</taxon>
        <taxon>Neopterygii</taxon>
        <taxon>Teleostei</taxon>
        <taxon>Anguilliformes</taxon>
        <taxon>Anguillidae</taxon>
        <taxon>Anguilla</taxon>
    </lineage>
</organism>
<reference evidence="1" key="2">
    <citation type="journal article" date="2015" name="Fish Shellfish Immunol.">
        <title>Early steps in the European eel (Anguilla anguilla)-Vibrio vulnificus interaction in the gills: Role of the RtxA13 toxin.</title>
        <authorList>
            <person name="Callol A."/>
            <person name="Pajuelo D."/>
            <person name="Ebbesson L."/>
            <person name="Teles M."/>
            <person name="MacKenzie S."/>
            <person name="Amaro C."/>
        </authorList>
    </citation>
    <scope>NUCLEOTIDE SEQUENCE</scope>
</reference>